<dbReference type="InterPro" id="IPR014408">
    <property type="entry name" value="dGMP_Pdiesterase_EAL/HD-GYP"/>
</dbReference>
<sequence length="408" mass="46437">MIVFAREPIFTENGRVFAYQLTFRDGIGNAFASSVAEHNLENSQTNKVSWTELLEGYQSIISVSFSQLLDDIPEDLTPEDTFFEIDTLEVNDDALINRILDLKKVGFRFVCSDKKRINDLTLKFVDYVKVSMNNVAPMDVSNLRSQTINPQLKIIVTDVQTHDNFDRCKPLMFDYYQGFFFLSRKDKPSKDLPASRLAMLDLISELAKPELNIMRIKSIFEHDATLSYLLMRFINNPMVNKSHQIKSIKHAITYLGEVMLRKFVAIVSLTHINEGNTVELLQVSLIRARFCELISSHKGDKQTALTSFLAGLFSLIDVILDRDIQELMQKVTLAPEIETALVDKKGELHNMIRLCIGLESAHWASTFASTAELSVSTEEAGDYFLQAIRWANDFSIPVSKDYPVTKVR</sequence>
<dbReference type="PANTHER" id="PTHR33525:SF4">
    <property type="entry name" value="CYCLIC DI-GMP PHOSPHODIESTERASE CDGJ"/>
    <property type="match status" value="1"/>
</dbReference>
<feature type="domain" description="HDOD" evidence="1">
    <location>
        <begin position="192"/>
        <end position="379"/>
    </location>
</feature>
<dbReference type="Pfam" id="PF08668">
    <property type="entry name" value="HDOD"/>
    <property type="match status" value="1"/>
</dbReference>
<comment type="caution">
    <text evidence="2">The sequence shown here is derived from an EMBL/GenBank/DDBJ whole genome shotgun (WGS) entry which is preliminary data.</text>
</comment>
<gene>
    <name evidence="2" type="ORF">ACFOHL_12160</name>
</gene>
<evidence type="ECO:0000259" key="1">
    <source>
        <dbReference type="PROSITE" id="PS51833"/>
    </source>
</evidence>
<accession>A0ABV7FT83</accession>
<proteinExistence type="predicted"/>
<protein>
    <submittedName>
        <fullName evidence="2">EAL and HDOD domain-containing protein</fullName>
    </submittedName>
</protein>
<keyword evidence="3" id="KW-1185">Reference proteome</keyword>
<dbReference type="Gene3D" id="1.10.3210.10">
    <property type="entry name" value="Hypothetical protein af1432"/>
    <property type="match status" value="1"/>
</dbReference>
<dbReference type="EMBL" id="JBHRSW010000021">
    <property type="protein sequence ID" value="MFC3122375.1"/>
    <property type="molecule type" value="Genomic_DNA"/>
</dbReference>
<dbReference type="SUPFAM" id="SSF141868">
    <property type="entry name" value="EAL domain-like"/>
    <property type="match status" value="1"/>
</dbReference>
<name>A0ABV7FT83_9ALTE</name>
<dbReference type="InterPro" id="IPR013976">
    <property type="entry name" value="HDOD"/>
</dbReference>
<evidence type="ECO:0000313" key="2">
    <source>
        <dbReference type="EMBL" id="MFC3122375.1"/>
    </source>
</evidence>
<dbReference type="InterPro" id="IPR035919">
    <property type="entry name" value="EAL_sf"/>
</dbReference>
<dbReference type="RefSeq" id="WP_376920506.1">
    <property type="nucleotide sequence ID" value="NZ_JBHRSW010000021.1"/>
</dbReference>
<evidence type="ECO:0000313" key="3">
    <source>
        <dbReference type="Proteomes" id="UP001595478"/>
    </source>
</evidence>
<reference evidence="3" key="1">
    <citation type="journal article" date="2019" name="Int. J. Syst. Evol. Microbiol.">
        <title>The Global Catalogue of Microorganisms (GCM) 10K type strain sequencing project: providing services to taxonomists for standard genome sequencing and annotation.</title>
        <authorList>
            <consortium name="The Broad Institute Genomics Platform"/>
            <consortium name="The Broad Institute Genome Sequencing Center for Infectious Disease"/>
            <person name="Wu L."/>
            <person name="Ma J."/>
        </authorList>
    </citation>
    <scope>NUCLEOTIDE SEQUENCE [LARGE SCALE GENOMIC DNA]</scope>
    <source>
        <strain evidence="3">KCTC 52473</strain>
    </source>
</reference>
<dbReference type="PIRSF" id="PIRSF003180">
    <property type="entry name" value="DiGMPpdiest_YuxH"/>
    <property type="match status" value="1"/>
</dbReference>
<dbReference type="SUPFAM" id="SSF109604">
    <property type="entry name" value="HD-domain/PDEase-like"/>
    <property type="match status" value="1"/>
</dbReference>
<dbReference type="InterPro" id="IPR052340">
    <property type="entry name" value="RNase_Y/CdgJ"/>
</dbReference>
<dbReference type="Proteomes" id="UP001595478">
    <property type="component" value="Unassembled WGS sequence"/>
</dbReference>
<dbReference type="PROSITE" id="PS51833">
    <property type="entry name" value="HDOD"/>
    <property type="match status" value="1"/>
</dbReference>
<organism evidence="2 3">
    <name type="scientific">Agaribacter flavus</name>
    <dbReference type="NCBI Taxonomy" id="1902781"/>
    <lineage>
        <taxon>Bacteria</taxon>
        <taxon>Pseudomonadati</taxon>
        <taxon>Pseudomonadota</taxon>
        <taxon>Gammaproteobacteria</taxon>
        <taxon>Alteromonadales</taxon>
        <taxon>Alteromonadaceae</taxon>
        <taxon>Agaribacter</taxon>
    </lineage>
</organism>
<dbReference type="PANTHER" id="PTHR33525">
    <property type="match status" value="1"/>
</dbReference>